<dbReference type="InterPro" id="IPR033524">
    <property type="entry name" value="Glu/Leu/Phe/Val_DH_AS"/>
</dbReference>
<dbReference type="PANTHER" id="PTHR11606">
    <property type="entry name" value="GLUTAMATE DEHYDROGENASE"/>
    <property type="match status" value="1"/>
</dbReference>
<organism evidence="4">
    <name type="scientific">marine sediment metagenome</name>
    <dbReference type="NCBI Taxonomy" id="412755"/>
    <lineage>
        <taxon>unclassified sequences</taxon>
        <taxon>metagenomes</taxon>
        <taxon>ecological metagenomes</taxon>
    </lineage>
</organism>
<dbReference type="EMBL" id="BART01034080">
    <property type="protein sequence ID" value="GAH14283.1"/>
    <property type="molecule type" value="Genomic_DNA"/>
</dbReference>
<evidence type="ECO:0000256" key="2">
    <source>
        <dbReference type="ARBA" id="ARBA00023002"/>
    </source>
</evidence>
<evidence type="ECO:0000259" key="3">
    <source>
        <dbReference type="Pfam" id="PF02812"/>
    </source>
</evidence>
<reference evidence="4" key="1">
    <citation type="journal article" date="2014" name="Front. Microbiol.">
        <title>High frequency of phylogenetically diverse reductive dehalogenase-homologous genes in deep subseafloor sedimentary metagenomes.</title>
        <authorList>
            <person name="Kawai M."/>
            <person name="Futagami T."/>
            <person name="Toyoda A."/>
            <person name="Takaki Y."/>
            <person name="Nishi S."/>
            <person name="Hori S."/>
            <person name="Arai W."/>
            <person name="Tsubouchi T."/>
            <person name="Morono Y."/>
            <person name="Uchiyama I."/>
            <person name="Ito T."/>
            <person name="Fujiyama A."/>
            <person name="Inagaki F."/>
            <person name="Takami H."/>
        </authorList>
    </citation>
    <scope>NUCLEOTIDE SEQUENCE</scope>
    <source>
        <strain evidence="4">Expedition CK06-06</strain>
    </source>
</reference>
<gene>
    <name evidence="4" type="ORF">S01H4_58360</name>
</gene>
<sequence>KWGFEWTYQTQTDLIPDLNNLLDSWGPEEVIQVYDPNTGMQGFLVIDNTALGPGKGGIRISSTVTPLEVFGLARAMTWKCALADIPFGGAKSGIRADPYTIDKLKFVKEFAKKIAPSVPSRYVSAPVSIDAENSKVSTTLHSNIFTW</sequence>
<dbReference type="GO" id="GO:0004352">
    <property type="term" value="F:glutamate dehydrogenase (NAD+) activity"/>
    <property type="evidence" value="ECO:0007669"/>
    <property type="project" value="TreeGrafter"/>
</dbReference>
<accession>X1F0D3</accession>
<protein>
    <recommendedName>
        <fullName evidence="3">Glutamate/phenylalanine/leucine/valine/L-tryptophan dehydrogenase dimerisation domain-containing protein</fullName>
    </recommendedName>
</protein>
<name>X1F0D3_9ZZZZ</name>
<dbReference type="AlphaFoldDB" id="X1F0D3"/>
<dbReference type="Pfam" id="PF02812">
    <property type="entry name" value="ELFV_dehydrog_N"/>
    <property type="match status" value="1"/>
</dbReference>
<keyword evidence="2" id="KW-0560">Oxidoreductase</keyword>
<evidence type="ECO:0000256" key="1">
    <source>
        <dbReference type="ARBA" id="ARBA00006382"/>
    </source>
</evidence>
<proteinExistence type="inferred from homology"/>
<dbReference type="SUPFAM" id="SSF53223">
    <property type="entry name" value="Aminoacid dehydrogenase-like, N-terminal domain"/>
    <property type="match status" value="1"/>
</dbReference>
<dbReference type="InterPro" id="IPR046346">
    <property type="entry name" value="Aminoacid_DH-like_N_sf"/>
</dbReference>
<feature type="domain" description="Glutamate/phenylalanine/leucine/valine/L-tryptophan dehydrogenase dimerisation" evidence="3">
    <location>
        <begin position="27"/>
        <end position="134"/>
    </location>
</feature>
<dbReference type="InterPro" id="IPR006097">
    <property type="entry name" value="Glu/Leu/Phe/Val/Trp_DH_dimer"/>
</dbReference>
<dbReference type="Gene3D" id="3.40.50.10860">
    <property type="entry name" value="Leucine Dehydrogenase, chain A, domain 1"/>
    <property type="match status" value="1"/>
</dbReference>
<comment type="similarity">
    <text evidence="1">Belongs to the Glu/Leu/Phe/Val dehydrogenases family.</text>
</comment>
<dbReference type="PROSITE" id="PS00074">
    <property type="entry name" value="GLFV_DEHYDROGENASE"/>
    <property type="match status" value="1"/>
</dbReference>
<feature type="non-terminal residue" evidence="4">
    <location>
        <position position="1"/>
    </location>
</feature>
<dbReference type="PANTHER" id="PTHR11606:SF13">
    <property type="entry name" value="GLUTAMATE DEHYDROGENASE 1, MITOCHONDRIAL"/>
    <property type="match status" value="1"/>
</dbReference>
<dbReference type="GO" id="GO:0006538">
    <property type="term" value="P:L-glutamate catabolic process"/>
    <property type="evidence" value="ECO:0007669"/>
    <property type="project" value="TreeGrafter"/>
</dbReference>
<evidence type="ECO:0000313" key="4">
    <source>
        <dbReference type="EMBL" id="GAH14283.1"/>
    </source>
</evidence>
<comment type="caution">
    <text evidence="4">The sequence shown here is derived from an EMBL/GenBank/DDBJ whole genome shotgun (WGS) entry which is preliminary data.</text>
</comment>